<dbReference type="AlphaFoldDB" id="A0A929PVV1"/>
<evidence type="ECO:0000313" key="2">
    <source>
        <dbReference type="Proteomes" id="UP000622475"/>
    </source>
</evidence>
<dbReference type="Gene3D" id="2.60.40.10">
    <property type="entry name" value="Immunoglobulins"/>
    <property type="match status" value="1"/>
</dbReference>
<reference evidence="1" key="1">
    <citation type="submission" date="2020-10" db="EMBL/GenBank/DDBJ databases">
        <title>Mucilaginibacter mali sp. nov., isolated from rhizosphere soil of apple orchard.</title>
        <authorList>
            <person name="Lee J.-S."/>
            <person name="Kim H.S."/>
            <person name="Kim J.-S."/>
        </authorList>
    </citation>
    <scope>NUCLEOTIDE SEQUENCE</scope>
    <source>
        <strain evidence="1">KCTC 22746</strain>
    </source>
</reference>
<comment type="caution">
    <text evidence="1">The sequence shown here is derived from an EMBL/GenBank/DDBJ whole genome shotgun (WGS) entry which is preliminary data.</text>
</comment>
<protein>
    <submittedName>
        <fullName evidence="1">Gliding motility-associated C-terminal domain-containing protein</fullName>
    </submittedName>
</protein>
<dbReference type="InterPro" id="IPR026341">
    <property type="entry name" value="T9SS_type_B"/>
</dbReference>
<dbReference type="Pfam" id="PF13585">
    <property type="entry name" value="CHU_C"/>
    <property type="match status" value="1"/>
</dbReference>
<proteinExistence type="predicted"/>
<evidence type="ECO:0000313" key="1">
    <source>
        <dbReference type="EMBL" id="MBE9661504.1"/>
    </source>
</evidence>
<accession>A0A929PVV1</accession>
<dbReference type="Proteomes" id="UP000622475">
    <property type="component" value="Unassembled WGS sequence"/>
</dbReference>
<dbReference type="NCBIfam" id="TIGR04131">
    <property type="entry name" value="Bac_Flav_CTERM"/>
    <property type="match status" value="1"/>
</dbReference>
<name>A0A929PVV1_9SPHI</name>
<dbReference type="EMBL" id="JADFFL010000002">
    <property type="protein sequence ID" value="MBE9661504.1"/>
    <property type="molecule type" value="Genomic_DNA"/>
</dbReference>
<gene>
    <name evidence="1" type="ORF">IRJ16_06375</name>
</gene>
<keyword evidence="2" id="KW-1185">Reference proteome</keyword>
<sequence>MKNIFYLVILIFLYSGIIPQSSIASAILENPTSYLTSPATLVKLTADQPNIDTSKLVVTQPTCNKSGIIKGLTASTTAPEQLQYSWKDENGKEFGTNPDIWDLLPGKYILTVTGSASGRTATYGPVTILNFTGTYIDQSEAIVTPTDCGKTVGSITGITASGKGTFRYSWKNAADIEVATTVDLTNQPAGLYTLQVTDDTDCGPVYTSAIQIGELNGITISDSERLITKATCQYNDGSITGIKTTGASSYKWYNSNSATTVVSTQVDLKNAATGSYYLVASNANGCTVQSATYIIDREAPADLGGIAKIVKNASCDLNNGSIEITLQNPPAVLPKSYRWVTKADQQTVATTPGNTISSKLTDLDAGAYDVYTADQSGCESFLAEYFISRIPALSVNSNSVAVTDDACMNSTGSIKGIQATGSAPLTYTWTDEDGTIIGNTLDLTNVKAGTYKIIVTDAVGCTQTLTYTVKNTSIIINAPTTRTIQLCAPGDAFVSVPAELGFKYRLYETANDLSPLMDNATGKFQVRALQSRSYYVSKYSGNCESPKVEVKIEVGVGALSLANAFSPNGDGINDTWQIPNIQNYPKSLVRIFGRAGNMVFNSTGYGVPFDGTYNGNPLPAGIYYYVINLNSGCSALSGSLTIMR</sequence>
<dbReference type="InterPro" id="IPR013783">
    <property type="entry name" value="Ig-like_fold"/>
</dbReference>
<dbReference type="RefSeq" id="WP_194110691.1">
    <property type="nucleotide sequence ID" value="NZ_JADFFL010000002.1"/>
</dbReference>
<organism evidence="1 2">
    <name type="scientific">Mucilaginibacter myungsuensis</name>
    <dbReference type="NCBI Taxonomy" id="649104"/>
    <lineage>
        <taxon>Bacteria</taxon>
        <taxon>Pseudomonadati</taxon>
        <taxon>Bacteroidota</taxon>
        <taxon>Sphingobacteriia</taxon>
        <taxon>Sphingobacteriales</taxon>
        <taxon>Sphingobacteriaceae</taxon>
        <taxon>Mucilaginibacter</taxon>
    </lineage>
</organism>